<organism evidence="3 4">
    <name type="scientific">Diploptera punctata</name>
    <name type="common">Pacific beetle cockroach</name>
    <dbReference type="NCBI Taxonomy" id="6984"/>
    <lineage>
        <taxon>Eukaryota</taxon>
        <taxon>Metazoa</taxon>
        <taxon>Ecdysozoa</taxon>
        <taxon>Arthropoda</taxon>
        <taxon>Hexapoda</taxon>
        <taxon>Insecta</taxon>
        <taxon>Pterygota</taxon>
        <taxon>Neoptera</taxon>
        <taxon>Polyneoptera</taxon>
        <taxon>Dictyoptera</taxon>
        <taxon>Blattodea</taxon>
        <taxon>Blaberoidea</taxon>
        <taxon>Blaberidae</taxon>
        <taxon>Diplopterinae</taxon>
        <taxon>Diploptera</taxon>
    </lineage>
</organism>
<dbReference type="EMBL" id="JASPKZ010004590">
    <property type="protein sequence ID" value="KAJ9589867.1"/>
    <property type="molecule type" value="Genomic_DNA"/>
</dbReference>
<dbReference type="InterPro" id="IPR054294">
    <property type="entry name" value="DUF7030"/>
</dbReference>
<accession>A0AAD7ZZY0</accession>
<comment type="caution">
    <text evidence="3">The sequence shown here is derived from an EMBL/GenBank/DDBJ whole genome shotgun (WGS) entry which is preliminary data.</text>
</comment>
<gene>
    <name evidence="3" type="ORF">L9F63_017022</name>
</gene>
<evidence type="ECO:0000313" key="4">
    <source>
        <dbReference type="Proteomes" id="UP001233999"/>
    </source>
</evidence>
<sequence>KISEWGWRAGVIRAASHKDTSHQDLQIYLTMTQGAYVQIHIICRIYEILALILISLLRA</sequence>
<reference evidence="3" key="2">
    <citation type="submission" date="2023-05" db="EMBL/GenBank/DDBJ databases">
        <authorList>
            <person name="Fouks B."/>
        </authorList>
    </citation>
    <scope>NUCLEOTIDE SEQUENCE</scope>
    <source>
        <strain evidence="3">Stay&amp;Tobe</strain>
        <tissue evidence="3">Testes</tissue>
    </source>
</reference>
<feature type="non-terminal residue" evidence="3">
    <location>
        <position position="1"/>
    </location>
</feature>
<proteinExistence type="predicted"/>
<dbReference type="AlphaFoldDB" id="A0AAD7ZZY0"/>
<keyword evidence="1" id="KW-0472">Membrane</keyword>
<name>A0AAD7ZZY0_DIPPU</name>
<keyword evidence="1" id="KW-1133">Transmembrane helix</keyword>
<feature type="domain" description="DUF7030" evidence="2">
    <location>
        <begin position="1"/>
        <end position="28"/>
    </location>
</feature>
<reference evidence="3" key="1">
    <citation type="journal article" date="2023" name="IScience">
        <title>Live-bearing cockroach genome reveals convergent evolutionary mechanisms linked to viviparity in insects and beyond.</title>
        <authorList>
            <person name="Fouks B."/>
            <person name="Harrison M.C."/>
            <person name="Mikhailova A.A."/>
            <person name="Marchal E."/>
            <person name="English S."/>
            <person name="Carruthers M."/>
            <person name="Jennings E.C."/>
            <person name="Chiamaka E.L."/>
            <person name="Frigard R.A."/>
            <person name="Pippel M."/>
            <person name="Attardo G.M."/>
            <person name="Benoit J.B."/>
            <person name="Bornberg-Bauer E."/>
            <person name="Tobe S.S."/>
        </authorList>
    </citation>
    <scope>NUCLEOTIDE SEQUENCE</scope>
    <source>
        <strain evidence="3">Stay&amp;Tobe</strain>
    </source>
</reference>
<keyword evidence="4" id="KW-1185">Reference proteome</keyword>
<evidence type="ECO:0000313" key="3">
    <source>
        <dbReference type="EMBL" id="KAJ9589867.1"/>
    </source>
</evidence>
<evidence type="ECO:0000259" key="2">
    <source>
        <dbReference type="Pfam" id="PF22989"/>
    </source>
</evidence>
<feature type="transmembrane region" description="Helical" evidence="1">
    <location>
        <begin position="35"/>
        <end position="57"/>
    </location>
</feature>
<evidence type="ECO:0000256" key="1">
    <source>
        <dbReference type="SAM" id="Phobius"/>
    </source>
</evidence>
<protein>
    <recommendedName>
        <fullName evidence="2">DUF7030 domain-containing protein</fullName>
    </recommendedName>
</protein>
<feature type="non-terminal residue" evidence="3">
    <location>
        <position position="59"/>
    </location>
</feature>
<keyword evidence="1" id="KW-0812">Transmembrane</keyword>
<dbReference type="Pfam" id="PF22989">
    <property type="entry name" value="DUF7030"/>
    <property type="match status" value="1"/>
</dbReference>
<dbReference type="Proteomes" id="UP001233999">
    <property type="component" value="Unassembled WGS sequence"/>
</dbReference>